<dbReference type="InterPro" id="IPR029066">
    <property type="entry name" value="PLP-binding_barrel"/>
</dbReference>
<dbReference type="KEGG" id="pspi:PS2015_650"/>
<evidence type="ECO:0000256" key="2">
    <source>
        <dbReference type="ARBA" id="ARBA00001933"/>
    </source>
</evidence>
<dbReference type="UniPathway" id="UPA00042">
    <property type="reaction ID" value="UER00497"/>
</dbReference>
<evidence type="ECO:0000313" key="9">
    <source>
        <dbReference type="EMBL" id="ALO45333.1"/>
    </source>
</evidence>
<dbReference type="PATRIC" id="fig|1249552.3.peg.655"/>
<dbReference type="GO" id="GO:0008784">
    <property type="term" value="F:alanine racemase activity"/>
    <property type="evidence" value="ECO:0007669"/>
    <property type="project" value="UniProtKB-UniRule"/>
</dbReference>
<dbReference type="InterPro" id="IPR020622">
    <property type="entry name" value="Ala_racemase_pyridoxalP-BS"/>
</dbReference>
<dbReference type="Pfam" id="PF00842">
    <property type="entry name" value="Ala_racemase_C"/>
    <property type="match status" value="1"/>
</dbReference>
<evidence type="ECO:0000256" key="6">
    <source>
        <dbReference type="PIRSR" id="PIRSR600821-50"/>
    </source>
</evidence>
<dbReference type="GO" id="GO:0005829">
    <property type="term" value="C:cytosol"/>
    <property type="evidence" value="ECO:0007669"/>
    <property type="project" value="TreeGrafter"/>
</dbReference>
<feature type="domain" description="Alanine racemase C-terminal" evidence="8">
    <location>
        <begin position="262"/>
        <end position="393"/>
    </location>
</feature>
<dbReference type="InterPro" id="IPR001608">
    <property type="entry name" value="Ala_racemase_N"/>
</dbReference>
<comment type="function">
    <text evidence="5">Catalyzes the interconversion of L-alanine and D-alanine. May also act on other amino acids.</text>
</comment>
<evidence type="ECO:0000259" key="8">
    <source>
        <dbReference type="SMART" id="SM01005"/>
    </source>
</evidence>
<proteinExistence type="inferred from homology"/>
<dbReference type="EC" id="5.1.1.1" evidence="5"/>
<dbReference type="Pfam" id="PF01168">
    <property type="entry name" value="Ala_racemase_N"/>
    <property type="match status" value="1"/>
</dbReference>
<comment type="catalytic activity">
    <reaction evidence="1 5">
        <text>L-alanine = D-alanine</text>
        <dbReference type="Rhea" id="RHEA:20249"/>
        <dbReference type="ChEBI" id="CHEBI:57416"/>
        <dbReference type="ChEBI" id="CHEBI:57972"/>
        <dbReference type="EC" id="5.1.1.1"/>
    </reaction>
</comment>
<comment type="similarity">
    <text evidence="5">Belongs to the alanine racemase family.</text>
</comment>
<gene>
    <name evidence="9" type="ORF">PS2015_650</name>
</gene>
<dbReference type="SUPFAM" id="SSF51419">
    <property type="entry name" value="PLP-binding barrel"/>
    <property type="match status" value="1"/>
</dbReference>
<protein>
    <recommendedName>
        <fullName evidence="5">Alanine racemase</fullName>
        <ecNumber evidence="5">5.1.1.1</ecNumber>
    </recommendedName>
</protein>
<comment type="cofactor">
    <cofactor evidence="2 5 6">
        <name>pyridoxal 5'-phosphate</name>
        <dbReference type="ChEBI" id="CHEBI:597326"/>
    </cofactor>
</comment>
<dbReference type="NCBIfam" id="TIGR00492">
    <property type="entry name" value="alr"/>
    <property type="match status" value="1"/>
</dbReference>
<feature type="active site" description="Proton acceptor; specific for L-alanine" evidence="5">
    <location>
        <position position="283"/>
    </location>
</feature>
<evidence type="ECO:0000256" key="3">
    <source>
        <dbReference type="ARBA" id="ARBA00022898"/>
    </source>
</evidence>
<evidence type="ECO:0000256" key="4">
    <source>
        <dbReference type="ARBA" id="ARBA00023235"/>
    </source>
</evidence>
<dbReference type="FunFam" id="3.20.20.10:FF:000002">
    <property type="entry name" value="Alanine racemase"/>
    <property type="match status" value="1"/>
</dbReference>
<dbReference type="HAMAP" id="MF_01201">
    <property type="entry name" value="Ala_racemase"/>
    <property type="match status" value="1"/>
</dbReference>
<evidence type="ECO:0000313" key="10">
    <source>
        <dbReference type="Proteomes" id="UP000065641"/>
    </source>
</evidence>
<keyword evidence="10" id="KW-1185">Reference proteome</keyword>
<dbReference type="STRING" id="1249552.PS2015_650"/>
<dbReference type="Proteomes" id="UP000065641">
    <property type="component" value="Chromosome"/>
</dbReference>
<dbReference type="PANTHER" id="PTHR30511:SF0">
    <property type="entry name" value="ALANINE RACEMASE, CATABOLIC-RELATED"/>
    <property type="match status" value="1"/>
</dbReference>
<dbReference type="InterPro" id="IPR009006">
    <property type="entry name" value="Ala_racemase/Decarboxylase_C"/>
</dbReference>
<name>A0A0S2KB00_9GAMM</name>
<keyword evidence="4 5" id="KW-0413">Isomerase</keyword>
<dbReference type="PRINTS" id="PR00992">
    <property type="entry name" value="ALARACEMASE"/>
</dbReference>
<dbReference type="AlphaFoldDB" id="A0A0S2KB00"/>
<evidence type="ECO:0000256" key="7">
    <source>
        <dbReference type="PIRSR" id="PIRSR600821-52"/>
    </source>
</evidence>
<keyword evidence="3 5" id="KW-0663">Pyridoxal phosphate</keyword>
<dbReference type="Gene3D" id="2.40.37.10">
    <property type="entry name" value="Lyase, Ornithine Decarboxylase, Chain A, domain 1"/>
    <property type="match status" value="1"/>
</dbReference>
<reference evidence="9 10" key="1">
    <citation type="submission" date="2015-11" db="EMBL/GenBank/DDBJ databases">
        <authorList>
            <person name="Zhang Y."/>
            <person name="Guo Z."/>
        </authorList>
    </citation>
    <scope>NUCLEOTIDE SEQUENCE [LARGE SCALE GENOMIC DNA]</scope>
    <source>
        <strain evidence="9 10">KCTC 32221</strain>
    </source>
</reference>
<evidence type="ECO:0000256" key="5">
    <source>
        <dbReference type="HAMAP-Rule" id="MF_01201"/>
    </source>
</evidence>
<sequence>MMTAMPDSLPEDYTLLSAHSWADIDLSAVQHNFRRARELAPASRTCAVVKANAYGHGAPRIATALQEVMRPDDLFAVVTLREALSLRQYIADRPILLMRGPLDANEMATVLQQGFYWVLHSDWQLGLLQQAWQKGLRPAGGKLHVWLKTNTGMSRLGMPMPEVPTIWQQIRDLDAGAELVLMSHLACADDMEESLTPRQLQNFKTLAQDLGLTDGHHCTLAASAGILNWPQTHFGIVRPGIMLYGASPMIGREGPDEGLQPVMNLKSRLIAVNQVKAGDTVGYGATFTAPQDMQIGVIGIGYGDGYPRHAPTGTPVVIHARDQAWDATLAGRVSMDMLTVDLTGIPALAGDEVLLWGQAWGASLPADRIARLCHTIAYELFCQITARVEYRYR</sequence>
<feature type="binding site" evidence="5 7">
    <location>
        <position position="335"/>
    </location>
    <ligand>
        <name>substrate</name>
    </ligand>
</feature>
<dbReference type="PROSITE" id="PS00395">
    <property type="entry name" value="ALANINE_RACEMASE"/>
    <property type="match status" value="1"/>
</dbReference>
<evidence type="ECO:0000256" key="1">
    <source>
        <dbReference type="ARBA" id="ARBA00000316"/>
    </source>
</evidence>
<comment type="pathway">
    <text evidence="5">Amino-acid biosynthesis; D-alanine biosynthesis; D-alanine from L-alanine: step 1/1.</text>
</comment>
<feature type="binding site" evidence="5 7">
    <location>
        <position position="155"/>
    </location>
    <ligand>
        <name>substrate</name>
    </ligand>
</feature>
<dbReference type="InterPro" id="IPR000821">
    <property type="entry name" value="Ala_racemase"/>
</dbReference>
<dbReference type="EMBL" id="CP013189">
    <property type="protein sequence ID" value="ALO45333.1"/>
    <property type="molecule type" value="Genomic_DNA"/>
</dbReference>
<dbReference type="SUPFAM" id="SSF50621">
    <property type="entry name" value="Alanine racemase C-terminal domain-like"/>
    <property type="match status" value="1"/>
</dbReference>
<organism evidence="9 10">
    <name type="scientific">Pseudohongiella spirulinae</name>
    <dbReference type="NCBI Taxonomy" id="1249552"/>
    <lineage>
        <taxon>Bacteria</taxon>
        <taxon>Pseudomonadati</taxon>
        <taxon>Pseudomonadota</taxon>
        <taxon>Gammaproteobacteria</taxon>
        <taxon>Pseudomonadales</taxon>
        <taxon>Pseudohongiellaceae</taxon>
        <taxon>Pseudohongiella</taxon>
    </lineage>
</organism>
<dbReference type="Gene3D" id="3.20.20.10">
    <property type="entry name" value="Alanine racemase"/>
    <property type="match status" value="1"/>
</dbReference>
<feature type="active site" description="Proton acceptor; specific for D-alanine" evidence="5">
    <location>
        <position position="50"/>
    </location>
</feature>
<dbReference type="GO" id="GO:0030170">
    <property type="term" value="F:pyridoxal phosphate binding"/>
    <property type="evidence" value="ECO:0007669"/>
    <property type="project" value="UniProtKB-UniRule"/>
</dbReference>
<dbReference type="SMART" id="SM01005">
    <property type="entry name" value="Ala_racemase_C"/>
    <property type="match status" value="1"/>
</dbReference>
<feature type="modified residue" description="N6-(pyridoxal phosphate)lysine" evidence="5 6">
    <location>
        <position position="50"/>
    </location>
</feature>
<dbReference type="PANTHER" id="PTHR30511">
    <property type="entry name" value="ALANINE RACEMASE"/>
    <property type="match status" value="1"/>
</dbReference>
<dbReference type="InterPro" id="IPR011079">
    <property type="entry name" value="Ala_racemase_C"/>
</dbReference>
<dbReference type="GO" id="GO:0030632">
    <property type="term" value="P:D-alanine biosynthetic process"/>
    <property type="evidence" value="ECO:0007669"/>
    <property type="project" value="UniProtKB-UniRule"/>
</dbReference>
<accession>A0A0S2KB00</accession>